<gene>
    <name evidence="1" type="ORF">FA95DRAFT_1613745</name>
</gene>
<dbReference type="Proteomes" id="UP000814033">
    <property type="component" value="Unassembled WGS sequence"/>
</dbReference>
<reference evidence="1" key="1">
    <citation type="submission" date="2021-02" db="EMBL/GenBank/DDBJ databases">
        <authorList>
            <consortium name="DOE Joint Genome Institute"/>
            <person name="Ahrendt S."/>
            <person name="Looney B.P."/>
            <person name="Miyauchi S."/>
            <person name="Morin E."/>
            <person name="Drula E."/>
            <person name="Courty P.E."/>
            <person name="Chicoki N."/>
            <person name="Fauchery L."/>
            <person name="Kohler A."/>
            <person name="Kuo A."/>
            <person name="Labutti K."/>
            <person name="Pangilinan J."/>
            <person name="Lipzen A."/>
            <person name="Riley R."/>
            <person name="Andreopoulos W."/>
            <person name="He G."/>
            <person name="Johnson J."/>
            <person name="Barry K.W."/>
            <person name="Grigoriev I.V."/>
            <person name="Nagy L."/>
            <person name="Hibbett D."/>
            <person name="Henrissat B."/>
            <person name="Matheny P.B."/>
            <person name="Labbe J."/>
            <person name="Martin F."/>
        </authorList>
    </citation>
    <scope>NUCLEOTIDE SEQUENCE</scope>
    <source>
        <strain evidence="1">FP105234-sp</strain>
    </source>
</reference>
<name>A0ACB8R253_9AGAM</name>
<proteinExistence type="predicted"/>
<reference evidence="1" key="2">
    <citation type="journal article" date="2022" name="New Phytol.">
        <title>Evolutionary transition to the ectomycorrhizal habit in the genomes of a hyperdiverse lineage of mushroom-forming fungi.</title>
        <authorList>
            <person name="Looney B."/>
            <person name="Miyauchi S."/>
            <person name="Morin E."/>
            <person name="Drula E."/>
            <person name="Courty P.E."/>
            <person name="Kohler A."/>
            <person name="Kuo A."/>
            <person name="LaButti K."/>
            <person name="Pangilinan J."/>
            <person name="Lipzen A."/>
            <person name="Riley R."/>
            <person name="Andreopoulos W."/>
            <person name="He G."/>
            <person name="Johnson J."/>
            <person name="Nolan M."/>
            <person name="Tritt A."/>
            <person name="Barry K.W."/>
            <person name="Grigoriev I.V."/>
            <person name="Nagy L.G."/>
            <person name="Hibbett D."/>
            <person name="Henrissat B."/>
            <person name="Matheny P.B."/>
            <person name="Labbe J."/>
            <person name="Martin F.M."/>
        </authorList>
    </citation>
    <scope>NUCLEOTIDE SEQUENCE</scope>
    <source>
        <strain evidence="1">FP105234-sp</strain>
    </source>
</reference>
<sequence>MSSGVAAVEEGMEDHKGLAEMMHNLLAISLSPNIPASSRNIPEKYNIGILLWTHAFHRLLENLRRSSLNSRIVMQQLQYFIYYVDRSAPNRFEETLFHDHPHVAVVFETSPPTTSPPDAGTSPPLTSSPLTSSILTSSPLTSSPPTPRPLASLRISAVVDLRDWQRQRQKKILRRVGGEKLDATLAFAPTYKVTEYEDIQEAAFAYAMLYLPEQQKRRPGIKQWAARFNRQECVQFTQSYRTESTIVPSSLRINANGPPAAARPCKAAASHPSQPQPQPQPVYWLPPNFLSAPPSPNRLTPPPSPASSYQRPLKLSTPAPLRIRGQRHEPRSPPGRISLPSEFADRDQMLRSIWSAPIPEPEPQSVYAIVKGRQRGIFTGSFDRISSYILDYEGAHFSVHATLMAAAAWYAANV</sequence>
<evidence type="ECO:0000313" key="2">
    <source>
        <dbReference type="Proteomes" id="UP000814033"/>
    </source>
</evidence>
<accession>A0ACB8R253</accession>
<keyword evidence="2" id="KW-1185">Reference proteome</keyword>
<dbReference type="EMBL" id="MU276644">
    <property type="protein sequence ID" value="KAI0037957.1"/>
    <property type="molecule type" value="Genomic_DNA"/>
</dbReference>
<protein>
    <submittedName>
        <fullName evidence="1">Uncharacterized protein</fullName>
    </submittedName>
</protein>
<comment type="caution">
    <text evidence="1">The sequence shown here is derived from an EMBL/GenBank/DDBJ whole genome shotgun (WGS) entry which is preliminary data.</text>
</comment>
<evidence type="ECO:0000313" key="1">
    <source>
        <dbReference type="EMBL" id="KAI0037957.1"/>
    </source>
</evidence>
<organism evidence="1 2">
    <name type="scientific">Auriscalpium vulgare</name>
    <dbReference type="NCBI Taxonomy" id="40419"/>
    <lineage>
        <taxon>Eukaryota</taxon>
        <taxon>Fungi</taxon>
        <taxon>Dikarya</taxon>
        <taxon>Basidiomycota</taxon>
        <taxon>Agaricomycotina</taxon>
        <taxon>Agaricomycetes</taxon>
        <taxon>Russulales</taxon>
        <taxon>Auriscalpiaceae</taxon>
        <taxon>Auriscalpium</taxon>
    </lineage>
</organism>